<proteinExistence type="predicted"/>
<organism evidence="2 3">
    <name type="scientific">Nocardioides acrostichi</name>
    <dbReference type="NCBI Taxonomy" id="2784339"/>
    <lineage>
        <taxon>Bacteria</taxon>
        <taxon>Bacillati</taxon>
        <taxon>Actinomycetota</taxon>
        <taxon>Actinomycetes</taxon>
        <taxon>Propionibacteriales</taxon>
        <taxon>Nocardioidaceae</taxon>
        <taxon>Nocardioides</taxon>
    </lineage>
</organism>
<dbReference type="Proteomes" id="UP000656804">
    <property type="component" value="Unassembled WGS sequence"/>
</dbReference>
<evidence type="ECO:0000313" key="3">
    <source>
        <dbReference type="Proteomes" id="UP000656804"/>
    </source>
</evidence>
<dbReference type="AlphaFoldDB" id="A0A930UUW0"/>
<gene>
    <name evidence="2" type="ORF">ISG29_06235</name>
</gene>
<keyword evidence="1" id="KW-0812">Transmembrane</keyword>
<evidence type="ECO:0000313" key="2">
    <source>
        <dbReference type="EMBL" id="MBF4161283.1"/>
    </source>
</evidence>
<dbReference type="RefSeq" id="WP_194502523.1">
    <property type="nucleotide sequence ID" value="NZ_JADIVZ010000002.1"/>
</dbReference>
<protein>
    <submittedName>
        <fullName evidence="2">Uncharacterized protein</fullName>
    </submittedName>
</protein>
<keyword evidence="1" id="KW-0472">Membrane</keyword>
<feature type="transmembrane region" description="Helical" evidence="1">
    <location>
        <begin position="17"/>
        <end position="39"/>
    </location>
</feature>
<keyword evidence="3" id="KW-1185">Reference proteome</keyword>
<evidence type="ECO:0000256" key="1">
    <source>
        <dbReference type="SAM" id="Phobius"/>
    </source>
</evidence>
<feature type="transmembrane region" description="Helical" evidence="1">
    <location>
        <begin position="82"/>
        <end position="105"/>
    </location>
</feature>
<dbReference type="EMBL" id="JADIVZ010000002">
    <property type="protein sequence ID" value="MBF4161283.1"/>
    <property type="molecule type" value="Genomic_DNA"/>
</dbReference>
<feature type="transmembrane region" description="Helical" evidence="1">
    <location>
        <begin position="51"/>
        <end position="75"/>
    </location>
</feature>
<name>A0A930UUW0_9ACTN</name>
<accession>A0A930UUW0</accession>
<reference evidence="2" key="1">
    <citation type="submission" date="2020-11" db="EMBL/GenBank/DDBJ databases">
        <title>Nocardioides sp. CBS4Y-1, whole genome shotgun sequence.</title>
        <authorList>
            <person name="Tuo L."/>
        </authorList>
    </citation>
    <scope>NUCLEOTIDE SEQUENCE</scope>
    <source>
        <strain evidence="2">CBS4Y-1</strain>
    </source>
</reference>
<keyword evidence="1" id="KW-1133">Transmembrane helix</keyword>
<sequence length="106" mass="10625">MTSTASVPPRALSGGRVFAALVTAFAVLALLAAAVFTYLGYVGDDPFDAFWFLYAIALAVPAVSAGALGGAGLAVTSPTAQWWLAGLGAGVLALPMLLAAAFFGLF</sequence>
<comment type="caution">
    <text evidence="2">The sequence shown here is derived from an EMBL/GenBank/DDBJ whole genome shotgun (WGS) entry which is preliminary data.</text>
</comment>